<dbReference type="SUPFAM" id="SSF52467">
    <property type="entry name" value="DHS-like NAD/FAD-binding domain"/>
    <property type="match status" value="1"/>
</dbReference>
<evidence type="ECO:0000313" key="9">
    <source>
        <dbReference type="EMBL" id="KAK1442947.1"/>
    </source>
</evidence>
<evidence type="ECO:0000256" key="4">
    <source>
        <dbReference type="ARBA" id="ARBA00022833"/>
    </source>
</evidence>
<feature type="active site" description="Proton acceptor" evidence="7">
    <location>
        <position position="164"/>
    </location>
</feature>
<comment type="caution">
    <text evidence="9">The sequence shown here is derived from an EMBL/GenBank/DDBJ whole genome shotgun (WGS) entry which is preliminary data.</text>
</comment>
<evidence type="ECO:0000256" key="5">
    <source>
        <dbReference type="ARBA" id="ARBA00023027"/>
    </source>
</evidence>
<gene>
    <name evidence="9" type="ORF">BgAZ_304650</name>
</gene>
<dbReference type="InterPro" id="IPR050134">
    <property type="entry name" value="NAD-dep_sirtuin_deacylases"/>
</dbReference>
<comment type="similarity">
    <text evidence="6">Belongs to the sirtuin family. Class IV subfamily.</text>
</comment>
<evidence type="ECO:0000256" key="3">
    <source>
        <dbReference type="ARBA" id="ARBA00022723"/>
    </source>
</evidence>
<dbReference type="Gene3D" id="2.20.28.200">
    <property type="match status" value="1"/>
</dbReference>
<evidence type="ECO:0000256" key="6">
    <source>
        <dbReference type="ARBA" id="ARBA00038170"/>
    </source>
</evidence>
<keyword evidence="4 7" id="KW-0862">Zinc</keyword>
<reference evidence="9" key="1">
    <citation type="submission" date="2023-08" db="EMBL/GenBank/DDBJ databases">
        <title>Draft sequence of the Babesia gibsoni genome.</title>
        <authorList>
            <person name="Yamagishi J.Y."/>
            <person name="Xuan X.X."/>
        </authorList>
    </citation>
    <scope>NUCLEOTIDE SEQUENCE</scope>
    <source>
        <strain evidence="9">Azabu</strain>
    </source>
</reference>
<organism evidence="9 10">
    <name type="scientific">Babesia gibsoni</name>
    <dbReference type="NCBI Taxonomy" id="33632"/>
    <lineage>
        <taxon>Eukaryota</taxon>
        <taxon>Sar</taxon>
        <taxon>Alveolata</taxon>
        <taxon>Apicomplexa</taxon>
        <taxon>Aconoidasida</taxon>
        <taxon>Piroplasmida</taxon>
        <taxon>Babesiidae</taxon>
        <taxon>Babesia</taxon>
    </lineage>
</organism>
<proteinExistence type="inferred from homology"/>
<dbReference type="EC" id="2.3.1.286" evidence="1"/>
<dbReference type="Proteomes" id="UP001230268">
    <property type="component" value="Unassembled WGS sequence"/>
</dbReference>
<feature type="binding site" evidence="7">
    <location>
        <position position="172"/>
    </location>
    <ligand>
        <name>Zn(2+)</name>
        <dbReference type="ChEBI" id="CHEBI:29105"/>
    </ligand>
</feature>
<feature type="binding site" evidence="7">
    <location>
        <position position="197"/>
    </location>
    <ligand>
        <name>Zn(2+)</name>
        <dbReference type="ChEBI" id="CHEBI:29105"/>
    </ligand>
</feature>
<dbReference type="Pfam" id="PF02146">
    <property type="entry name" value="SIR2"/>
    <property type="match status" value="1"/>
</dbReference>
<feature type="domain" description="Deacetylase sirtuin-type" evidence="8">
    <location>
        <begin position="30"/>
        <end position="312"/>
    </location>
</feature>
<accession>A0AAD8LR77</accession>
<dbReference type="GO" id="GO:0003714">
    <property type="term" value="F:transcription corepressor activity"/>
    <property type="evidence" value="ECO:0007669"/>
    <property type="project" value="TreeGrafter"/>
</dbReference>
<dbReference type="GO" id="GO:0017136">
    <property type="term" value="F:histone deacetylase activity, NAD-dependent"/>
    <property type="evidence" value="ECO:0007669"/>
    <property type="project" value="TreeGrafter"/>
</dbReference>
<evidence type="ECO:0000313" key="10">
    <source>
        <dbReference type="Proteomes" id="UP001230268"/>
    </source>
</evidence>
<sequence length="658" mass="73866">MASSALSYAAQLKPNDNKGPCGDAQIFDTPADINRKFNKFFTLFCESKNALVHTGAGVSTAAGIPDFRGPSGVWTVMSMQEKSRNKRRKMTDGDCTVKDSANLSVVYGNSKLESVEFTQAMPSVSHLVILALLRSGHIKSIITQNIDGLHAISGVKHSECSEVHGNVFVERCIFCGRRFLRPYVSPTISFKPTGNHCGLCSFPPCGILTDVVLDWFDRYEDHFEKRALAYAEGADLHLTLGSSLHVEPACLYASSEHYRQEEAPLIIVNYQKTRMDAEADVVMHCDVNLICKKLLKRLNIPMPVYVRHFYMTGMHYCQNKENKVLLRFPCIIDITIWEKQKATGNVLHRCLNIDHGLHEFSFSSDFEIVCSLWFDAEMKMRFRYVENCPFAGFVWKLSLAASNGPLTQRKNNQVLHTFNADKDENPISVTGVKLAYNASLIGKAEVCNIVAVLSCETDYMPGFTQLAMPSPIPTLLGFYNWLLNSGETVFGKVIGIKTEDAVSELEDVEYSELLPEIMRLCIKTAIDMKLGCVVKGHFSIDMEALVNLMRAPHAIDNLFKPEDLKLFCAVDHQLGEMVSVVPTECKVCLPRRIRPIVPCRSTSINALNAIFTTVLKGSLIDIFFKTVRSQQAYSFVNLFVREFPKWVVTFLTDTFECR</sequence>
<dbReference type="PROSITE" id="PS50305">
    <property type="entry name" value="SIRTUIN"/>
    <property type="match status" value="1"/>
</dbReference>
<evidence type="ECO:0000259" key="8">
    <source>
        <dbReference type="PROSITE" id="PS50305"/>
    </source>
</evidence>
<keyword evidence="2" id="KW-0808">Transferase</keyword>
<dbReference type="GO" id="GO:0000122">
    <property type="term" value="P:negative regulation of transcription by RNA polymerase II"/>
    <property type="evidence" value="ECO:0007669"/>
    <property type="project" value="TreeGrafter"/>
</dbReference>
<dbReference type="GO" id="GO:0005634">
    <property type="term" value="C:nucleus"/>
    <property type="evidence" value="ECO:0007669"/>
    <property type="project" value="TreeGrafter"/>
</dbReference>
<protein>
    <recommendedName>
        <fullName evidence="1">protein acetyllysine N-acetyltransferase</fullName>
        <ecNumber evidence="1">2.3.1.286</ecNumber>
    </recommendedName>
</protein>
<dbReference type="AlphaFoldDB" id="A0AAD8LR77"/>
<keyword evidence="3 7" id="KW-0479">Metal-binding</keyword>
<dbReference type="InterPro" id="IPR029035">
    <property type="entry name" value="DHS-like_NAD/FAD-binding_dom"/>
</dbReference>
<evidence type="ECO:0000256" key="2">
    <source>
        <dbReference type="ARBA" id="ARBA00022679"/>
    </source>
</evidence>
<dbReference type="Gene3D" id="3.40.50.1220">
    <property type="entry name" value="TPP-binding domain"/>
    <property type="match status" value="1"/>
</dbReference>
<dbReference type="PANTHER" id="PTHR11085">
    <property type="entry name" value="NAD-DEPENDENT PROTEIN DEACYLASE SIRTUIN-5, MITOCHONDRIAL-RELATED"/>
    <property type="match status" value="1"/>
</dbReference>
<dbReference type="InterPro" id="IPR026590">
    <property type="entry name" value="Ssirtuin_cat_dom"/>
</dbReference>
<dbReference type="GO" id="GO:0046872">
    <property type="term" value="F:metal ion binding"/>
    <property type="evidence" value="ECO:0007669"/>
    <property type="project" value="UniProtKB-KW"/>
</dbReference>
<dbReference type="GO" id="GO:0070403">
    <property type="term" value="F:NAD+ binding"/>
    <property type="evidence" value="ECO:0007669"/>
    <property type="project" value="InterPro"/>
</dbReference>
<name>A0AAD8LR77_BABGI</name>
<evidence type="ECO:0000256" key="7">
    <source>
        <dbReference type="PROSITE-ProRule" id="PRU00236"/>
    </source>
</evidence>
<dbReference type="PANTHER" id="PTHR11085:SF12">
    <property type="entry name" value="NAD-DEPENDENT PROTEIN DEACYLASE SIRTUIN-6"/>
    <property type="match status" value="1"/>
</dbReference>
<evidence type="ECO:0000256" key="1">
    <source>
        <dbReference type="ARBA" id="ARBA00012928"/>
    </source>
</evidence>
<keyword evidence="10" id="KW-1185">Reference proteome</keyword>
<dbReference type="EMBL" id="JAVEPI010000003">
    <property type="protein sequence ID" value="KAK1442947.1"/>
    <property type="molecule type" value="Genomic_DNA"/>
</dbReference>
<keyword evidence="5" id="KW-0520">NAD</keyword>
<feature type="binding site" evidence="7">
    <location>
        <position position="205"/>
    </location>
    <ligand>
        <name>Zn(2+)</name>
        <dbReference type="ChEBI" id="CHEBI:29105"/>
    </ligand>
</feature>
<feature type="binding site" evidence="7">
    <location>
        <position position="175"/>
    </location>
    <ligand>
        <name>Zn(2+)</name>
        <dbReference type="ChEBI" id="CHEBI:29105"/>
    </ligand>
</feature>
<dbReference type="InterPro" id="IPR003000">
    <property type="entry name" value="Sirtuin"/>
</dbReference>